<dbReference type="PANTHER" id="PTHR35897:SF1">
    <property type="entry name" value="METHYLTRANSFERASE AUSD"/>
    <property type="match status" value="1"/>
</dbReference>
<dbReference type="Gene3D" id="3.40.50.150">
    <property type="entry name" value="Vaccinia Virus protein VP39"/>
    <property type="match status" value="1"/>
</dbReference>
<dbReference type="PANTHER" id="PTHR35897">
    <property type="entry name" value="METHYLTRANSFERASE AUSD"/>
    <property type="match status" value="1"/>
</dbReference>
<dbReference type="AlphaFoldDB" id="A0AAV9PCI7"/>
<evidence type="ECO:0008006" key="7">
    <source>
        <dbReference type="Google" id="ProtNLM"/>
    </source>
</evidence>
<evidence type="ECO:0000256" key="3">
    <source>
        <dbReference type="ARBA" id="ARBA00022691"/>
    </source>
</evidence>
<evidence type="ECO:0000256" key="2">
    <source>
        <dbReference type="ARBA" id="ARBA00022679"/>
    </source>
</evidence>
<protein>
    <recommendedName>
        <fullName evidence="7">Methyltransferase domain-containing protein</fullName>
    </recommendedName>
</protein>
<dbReference type="SUPFAM" id="SSF53335">
    <property type="entry name" value="S-adenosyl-L-methionine-dependent methyltransferases"/>
    <property type="match status" value="1"/>
</dbReference>
<accession>A0AAV9PCI7</accession>
<comment type="pathway">
    <text evidence="1">Secondary metabolite biosynthesis.</text>
</comment>
<keyword evidence="6" id="KW-1185">Reference proteome</keyword>
<sequence>MEQDTQNDNPLDMTTRAKDSPWYAHDVAAVLQPQTRSMLQTHANILPDDIIAHIEVTRSKAWALAPYPSVGALTWLNPYLTLHLSHDLVLEKVKSGATILDCACMIAPDLRYLASRGAPAERMYGFDIEAGFFDIGFDFYRDRERWHGSFFEADGTKPLSETKLAVLKGKMDILWCPKFLHLFDRAQQIAVSCNLVGLLRSVTGSLFIGSQNGRPVPEEMPVKEGSLGHGQNSIFGANAEEMQRMWAEVGERTGTKWEVEARLLDLRTVGLHVEDGSWYKRVTGYNLQWTARLVEA</sequence>
<dbReference type="InterPro" id="IPR051654">
    <property type="entry name" value="Meroterpenoid_MTases"/>
</dbReference>
<organism evidence="5 6">
    <name type="scientific">Saxophila tyrrhenica</name>
    <dbReference type="NCBI Taxonomy" id="1690608"/>
    <lineage>
        <taxon>Eukaryota</taxon>
        <taxon>Fungi</taxon>
        <taxon>Dikarya</taxon>
        <taxon>Ascomycota</taxon>
        <taxon>Pezizomycotina</taxon>
        <taxon>Dothideomycetes</taxon>
        <taxon>Dothideomycetidae</taxon>
        <taxon>Mycosphaerellales</taxon>
        <taxon>Extremaceae</taxon>
        <taxon>Saxophila</taxon>
    </lineage>
</organism>
<keyword evidence="3" id="KW-0949">S-adenosyl-L-methionine</keyword>
<dbReference type="GO" id="GO:0016740">
    <property type="term" value="F:transferase activity"/>
    <property type="evidence" value="ECO:0007669"/>
    <property type="project" value="UniProtKB-KW"/>
</dbReference>
<evidence type="ECO:0000256" key="1">
    <source>
        <dbReference type="ARBA" id="ARBA00005179"/>
    </source>
</evidence>
<dbReference type="GeneID" id="89926707"/>
<evidence type="ECO:0000256" key="4">
    <source>
        <dbReference type="ARBA" id="ARBA00038314"/>
    </source>
</evidence>
<proteinExistence type="inferred from homology"/>
<comment type="caution">
    <text evidence="5">The sequence shown here is derived from an EMBL/GenBank/DDBJ whole genome shotgun (WGS) entry which is preliminary data.</text>
</comment>
<evidence type="ECO:0000313" key="6">
    <source>
        <dbReference type="Proteomes" id="UP001337655"/>
    </source>
</evidence>
<reference evidence="5 6" key="1">
    <citation type="submission" date="2023-08" db="EMBL/GenBank/DDBJ databases">
        <title>Black Yeasts Isolated from many extreme environments.</title>
        <authorList>
            <person name="Coleine C."/>
            <person name="Stajich J.E."/>
            <person name="Selbmann L."/>
        </authorList>
    </citation>
    <scope>NUCLEOTIDE SEQUENCE [LARGE SCALE GENOMIC DNA]</scope>
    <source>
        <strain evidence="5 6">CCFEE 5935</strain>
    </source>
</reference>
<name>A0AAV9PCI7_9PEZI</name>
<comment type="similarity">
    <text evidence="4">Belongs to the class I-like SAM-binding methyltransferase superfamily.</text>
</comment>
<dbReference type="EMBL" id="JAVRRT010000008">
    <property type="protein sequence ID" value="KAK5169390.1"/>
    <property type="molecule type" value="Genomic_DNA"/>
</dbReference>
<dbReference type="InterPro" id="IPR029063">
    <property type="entry name" value="SAM-dependent_MTases_sf"/>
</dbReference>
<keyword evidence="2" id="KW-0808">Transferase</keyword>
<evidence type="ECO:0000313" key="5">
    <source>
        <dbReference type="EMBL" id="KAK5169390.1"/>
    </source>
</evidence>
<gene>
    <name evidence="5" type="ORF">LTR77_005365</name>
</gene>
<dbReference type="RefSeq" id="XP_064658736.1">
    <property type="nucleotide sequence ID" value="XM_064802611.1"/>
</dbReference>
<dbReference type="Proteomes" id="UP001337655">
    <property type="component" value="Unassembled WGS sequence"/>
</dbReference>